<dbReference type="EMBL" id="CP084930">
    <property type="protein sequence ID" value="USI74012.1"/>
    <property type="molecule type" value="Genomic_DNA"/>
</dbReference>
<accession>A0ABY4XAL8</accession>
<keyword evidence="3" id="KW-1185">Reference proteome</keyword>
<proteinExistence type="predicted"/>
<evidence type="ECO:0000256" key="1">
    <source>
        <dbReference type="SAM" id="SignalP"/>
    </source>
</evidence>
<sequence>MRIAKLSLIVAGAAASLIGLAAPASAERWDRGHHHGWRDDHRGHHRGYARARWERQRAWRHHRDNRYHGYYGHHR</sequence>
<name>A0ABY4XAL8_9SPHN</name>
<dbReference type="Proteomes" id="UP001056937">
    <property type="component" value="Chromosome 1"/>
</dbReference>
<protein>
    <submittedName>
        <fullName evidence="2">Uncharacterized protein</fullName>
    </submittedName>
</protein>
<feature type="chain" id="PRO_5045464889" evidence="1">
    <location>
        <begin position="22"/>
        <end position="75"/>
    </location>
</feature>
<evidence type="ECO:0000313" key="2">
    <source>
        <dbReference type="EMBL" id="USI74012.1"/>
    </source>
</evidence>
<reference evidence="2" key="1">
    <citation type="journal article" date="2022" name="Toxins">
        <title>Genomic Analysis of Sphingopyxis sp. USTB-05 for Biodegrading Cyanobacterial Hepatotoxins.</title>
        <authorList>
            <person name="Liu C."/>
            <person name="Xu Q."/>
            <person name="Zhao Z."/>
            <person name="Zhang H."/>
            <person name="Liu X."/>
            <person name="Yin C."/>
            <person name="Liu Y."/>
            <person name="Yan H."/>
        </authorList>
    </citation>
    <scope>NUCLEOTIDE SEQUENCE</scope>
    <source>
        <strain evidence="2">NBD5</strain>
    </source>
</reference>
<organism evidence="2 3">
    <name type="scientific">Sphingomonas morindae</name>
    <dbReference type="NCBI Taxonomy" id="1541170"/>
    <lineage>
        <taxon>Bacteria</taxon>
        <taxon>Pseudomonadati</taxon>
        <taxon>Pseudomonadota</taxon>
        <taxon>Alphaproteobacteria</taxon>
        <taxon>Sphingomonadales</taxon>
        <taxon>Sphingomonadaceae</taxon>
        <taxon>Sphingomonas</taxon>
    </lineage>
</organism>
<evidence type="ECO:0000313" key="3">
    <source>
        <dbReference type="Proteomes" id="UP001056937"/>
    </source>
</evidence>
<keyword evidence="1" id="KW-0732">Signal</keyword>
<gene>
    <name evidence="2" type="ORF">LHA26_05990</name>
</gene>
<feature type="signal peptide" evidence="1">
    <location>
        <begin position="1"/>
        <end position="21"/>
    </location>
</feature>
<dbReference type="RefSeq" id="WP_252167817.1">
    <property type="nucleotide sequence ID" value="NZ_CP084930.1"/>
</dbReference>